<evidence type="ECO:0000256" key="1">
    <source>
        <dbReference type="SAM" id="MobiDB-lite"/>
    </source>
</evidence>
<dbReference type="EMBL" id="NHNI01000002">
    <property type="protein sequence ID" value="OZY85096.1"/>
    <property type="molecule type" value="Genomic_DNA"/>
</dbReference>
<dbReference type="Pfam" id="PF02120">
    <property type="entry name" value="Flg_hook"/>
    <property type="match status" value="1"/>
</dbReference>
<dbReference type="InterPro" id="IPR021136">
    <property type="entry name" value="Flagellar_hook_control-like_C"/>
</dbReference>
<protein>
    <recommendedName>
        <fullName evidence="2">Flagellar hook-length control protein-like C-terminal domain-containing protein</fullName>
    </recommendedName>
</protein>
<organism evidence="3 4">
    <name type="scientific">Cellvibrio mixtus</name>
    <dbReference type="NCBI Taxonomy" id="39650"/>
    <lineage>
        <taxon>Bacteria</taxon>
        <taxon>Pseudomonadati</taxon>
        <taxon>Pseudomonadota</taxon>
        <taxon>Gammaproteobacteria</taxon>
        <taxon>Cellvibrionales</taxon>
        <taxon>Cellvibrionaceae</taxon>
        <taxon>Cellvibrio</taxon>
    </lineage>
</organism>
<feature type="region of interest" description="Disordered" evidence="1">
    <location>
        <begin position="300"/>
        <end position="320"/>
    </location>
</feature>
<dbReference type="AlphaFoldDB" id="A0A266Q641"/>
<evidence type="ECO:0000259" key="2">
    <source>
        <dbReference type="Pfam" id="PF02120"/>
    </source>
</evidence>
<gene>
    <name evidence="3" type="ORF">CBP51_18335</name>
</gene>
<name>A0A266Q641_9GAMM</name>
<reference evidence="4" key="1">
    <citation type="submission" date="2017-05" db="EMBL/GenBank/DDBJ databases">
        <authorList>
            <person name="Barney B.M."/>
        </authorList>
    </citation>
    <scope>NUCLEOTIDE SEQUENCE [LARGE SCALE GENOMIC DNA]</scope>
    <source>
        <strain evidence="4">PSBB022</strain>
    </source>
</reference>
<comment type="caution">
    <text evidence="3">The sequence shown here is derived from an EMBL/GenBank/DDBJ whole genome shotgun (WGS) entry which is preliminary data.</text>
</comment>
<sequence length="586" mass="64470">MNQQSESIMDIHSIANKSDLTLRNQQQIQIEQISALAKTLGLKTGDQFIAQVEKVTQASPSERAELVKSIEAALTQLNKNSSAPAVKAVLNQLQEQKALIQTPTLKLINLTASNPLQTAATPTVATNLLSYSTESLPLGQTLLLQLTANQRVQIIEPITQEQLNKVISLITALQNEGKPLSVSLQDLLRNVQQGSVQEQLAAKAQQAISESLRQLLPVKDRGQDMLGTLPKLTQFIQQLPPAARAEWLSNELQGALKTLANHIRLSDQLTNPKLLEMTLTNNGQRFEQKLAQLMGLTTPNNTLPADKPTATQVPKSGTASPTNAITAQLATQGLKNTAPDMTANNKVPGITPDKLAAQDLKGALLGVLYQLERELVTSSAAALIPVSEAGKLQFASALPQLLAFMMQKQPAELSQKQLRAQLVMLMHQYTLGSLAKIQLQQIHTLSHQLTQTDQPQPTQSWQMEIPVRHGHDIHPLSIQLEQKWVEDADESNEKETKRVRQWNVMLGFDLPELGRLYAQLALLGERLSVKFWAEQEKTLLQAQARLDAFKAQLEKEGIQIAQMQCVPGLPPTPKMSLNYSLVDVKT</sequence>
<evidence type="ECO:0000313" key="3">
    <source>
        <dbReference type="EMBL" id="OZY85096.1"/>
    </source>
</evidence>
<keyword evidence="4" id="KW-1185">Reference proteome</keyword>
<dbReference type="Proteomes" id="UP000216101">
    <property type="component" value="Unassembled WGS sequence"/>
</dbReference>
<proteinExistence type="predicted"/>
<feature type="domain" description="Flagellar hook-length control protein-like C-terminal" evidence="2">
    <location>
        <begin position="493"/>
        <end position="570"/>
    </location>
</feature>
<evidence type="ECO:0000313" key="4">
    <source>
        <dbReference type="Proteomes" id="UP000216101"/>
    </source>
</evidence>
<accession>A0A266Q641</accession>